<proteinExistence type="predicted"/>
<reference evidence="1" key="2">
    <citation type="journal article" date="2015" name="Data Brief">
        <title>Shoot transcriptome of the giant reed, Arundo donax.</title>
        <authorList>
            <person name="Barrero R.A."/>
            <person name="Guerrero F.D."/>
            <person name="Moolhuijzen P."/>
            <person name="Goolsby J.A."/>
            <person name="Tidwell J."/>
            <person name="Bellgard S.E."/>
            <person name="Bellgard M.I."/>
        </authorList>
    </citation>
    <scope>NUCLEOTIDE SEQUENCE</scope>
    <source>
        <tissue evidence="1">Shoot tissue taken approximately 20 cm above the soil surface</tissue>
    </source>
</reference>
<name>A0A0A9AM49_ARUDO</name>
<dbReference type="EMBL" id="GBRH01245684">
    <property type="protein sequence ID" value="JAD52211.1"/>
    <property type="molecule type" value="Transcribed_RNA"/>
</dbReference>
<protein>
    <recommendedName>
        <fullName evidence="2">Integrase zinc-binding domain-containing protein</fullName>
    </recommendedName>
</protein>
<evidence type="ECO:0000313" key="1">
    <source>
        <dbReference type="EMBL" id="JAD52211.1"/>
    </source>
</evidence>
<sequence>MAISAASPAWVEQVEQSYQNDDHCKSLLEQLLIKSDAIPSYTVHAGVLRYKGRIYIGDDQTLRRSIMDSLHNSSIGGHSGMRATYQDKFAYLPSKMLALLLCMSPMKMTCGPILVYDMWPQ</sequence>
<organism evidence="1">
    <name type="scientific">Arundo donax</name>
    <name type="common">Giant reed</name>
    <name type="synonym">Donax arundinaceus</name>
    <dbReference type="NCBI Taxonomy" id="35708"/>
    <lineage>
        <taxon>Eukaryota</taxon>
        <taxon>Viridiplantae</taxon>
        <taxon>Streptophyta</taxon>
        <taxon>Embryophyta</taxon>
        <taxon>Tracheophyta</taxon>
        <taxon>Spermatophyta</taxon>
        <taxon>Magnoliopsida</taxon>
        <taxon>Liliopsida</taxon>
        <taxon>Poales</taxon>
        <taxon>Poaceae</taxon>
        <taxon>PACMAD clade</taxon>
        <taxon>Arundinoideae</taxon>
        <taxon>Arundineae</taxon>
        <taxon>Arundo</taxon>
    </lineage>
</organism>
<accession>A0A0A9AM49</accession>
<reference evidence="1" key="1">
    <citation type="submission" date="2014-09" db="EMBL/GenBank/DDBJ databases">
        <authorList>
            <person name="Magalhaes I.L.F."/>
            <person name="Oliveira U."/>
            <person name="Santos F.R."/>
            <person name="Vidigal T.H.D.A."/>
            <person name="Brescovit A.D."/>
            <person name="Santos A.J."/>
        </authorList>
    </citation>
    <scope>NUCLEOTIDE SEQUENCE</scope>
    <source>
        <tissue evidence="1">Shoot tissue taken approximately 20 cm above the soil surface</tissue>
    </source>
</reference>
<evidence type="ECO:0008006" key="2">
    <source>
        <dbReference type="Google" id="ProtNLM"/>
    </source>
</evidence>
<dbReference type="AlphaFoldDB" id="A0A0A9AM49"/>